<dbReference type="InterPro" id="IPR032675">
    <property type="entry name" value="LRR_dom_sf"/>
</dbReference>
<reference evidence="1 2" key="1">
    <citation type="journal article" date="2017" name="Infect. Genet. Evol.">
        <title>Comparative genome analysis of fish pathogen Flavobacterium columnare reveals extensive sequence diversity within the species.</title>
        <authorList>
            <person name="Kayansamruaj P."/>
            <person name="Dong H.T."/>
            <person name="Hirono I."/>
            <person name="Kondo H."/>
            <person name="Senapin S."/>
            <person name="Rodkhum C."/>
        </authorList>
    </citation>
    <scope>NUCLEOTIDE SEQUENCE [LARGE SCALE GENOMIC DNA]</scope>
    <source>
        <strain evidence="1 2">1214</strain>
    </source>
</reference>
<proteinExistence type="predicted"/>
<dbReference type="Gene3D" id="3.80.10.10">
    <property type="entry name" value="Ribonuclease Inhibitor"/>
    <property type="match status" value="1"/>
</dbReference>
<organism evidence="1 2">
    <name type="scientific">Flavobacterium columnare</name>
    <dbReference type="NCBI Taxonomy" id="996"/>
    <lineage>
        <taxon>Bacteria</taxon>
        <taxon>Pseudomonadati</taxon>
        <taxon>Bacteroidota</taxon>
        <taxon>Flavobacteriia</taxon>
        <taxon>Flavobacteriales</taxon>
        <taxon>Flavobacteriaceae</taxon>
        <taxon>Flavobacterium</taxon>
    </lineage>
</organism>
<dbReference type="InterPro" id="IPR047722">
    <property type="entry name" value="STM4015-like"/>
</dbReference>
<comment type="caution">
    <text evidence="1">The sequence shown here is derived from an EMBL/GenBank/DDBJ whole genome shotgun (WGS) entry which is preliminary data.</text>
</comment>
<gene>
    <name evidence="1" type="ORF">BWK62_06965</name>
</gene>
<dbReference type="AlphaFoldDB" id="A0A2D0AHY1"/>
<dbReference type="EMBL" id="MTCY01000015">
    <property type="protein sequence ID" value="OWP77716.1"/>
    <property type="molecule type" value="Genomic_DNA"/>
</dbReference>
<dbReference type="NCBIfam" id="NF038076">
    <property type="entry name" value="fam_STM4015"/>
    <property type="match status" value="1"/>
</dbReference>
<protein>
    <submittedName>
        <fullName evidence="1">Molybdenum metabolism regulator</fullName>
    </submittedName>
</protein>
<evidence type="ECO:0000313" key="1">
    <source>
        <dbReference type="EMBL" id="OWP77716.1"/>
    </source>
</evidence>
<sequence length="293" mass="32844">MDFNPKETLKDLTKYCYRIRIDYDDYEAGKKVVDLIDAFTSQSSTSTCEDLIIGAWDFEMDEDTSAEIVHQLASLKDHFKNLKALCFGDITYEEQEISWIQQCDVSPLLASFPALELFQVRGGEGLGISSLSHANLKTLIIETGGLSSNVIEDISNSNLPQLEKLEVWLGSNYYGFESTIEDLKTIIEGKIFPKLNYFGLKNSIIQDEIAIAISKSPLLNQLEVLDLSMGTLSDEGAQALVESAAIKNLKFLNLNHHYMTDDMVEKIKSLGIPVDVEGQEEEEEGYKYIEVAE</sequence>
<evidence type="ECO:0000313" key="2">
    <source>
        <dbReference type="Proteomes" id="UP000198034"/>
    </source>
</evidence>
<accession>A0A2D0AHY1</accession>
<dbReference type="Proteomes" id="UP000198034">
    <property type="component" value="Unassembled WGS sequence"/>
</dbReference>
<dbReference type="SUPFAM" id="SSF52047">
    <property type="entry name" value="RNI-like"/>
    <property type="match status" value="1"/>
</dbReference>
<name>A0A2D0AHY1_9FLAO</name>